<dbReference type="AlphaFoldDB" id="B5VGQ9"/>
<reference evidence="1 2" key="1">
    <citation type="journal article" date="2008" name="FEMS Yeast Res.">
        <title>Comparative genome analysis of a Saccharomyces cerevisiae wine strain.</title>
        <authorList>
            <person name="Borneman A.R."/>
            <person name="Forgan A.H."/>
            <person name="Pretorius I.S."/>
            <person name="Chambers P.J."/>
        </authorList>
    </citation>
    <scope>NUCLEOTIDE SEQUENCE [LARGE SCALE GENOMIC DNA]</scope>
    <source>
        <strain evidence="1 2">AWRI1631</strain>
    </source>
</reference>
<protein>
    <submittedName>
        <fullName evidence="1">YDR383Cp-like protein</fullName>
    </submittedName>
</protein>
<evidence type="ECO:0000313" key="1">
    <source>
        <dbReference type="EMBL" id="EDZ72886.1"/>
    </source>
</evidence>
<sequence length="252" mass="28572">MCTETKATIDCRNKMTDTYNSISNFIENELTALLSSDDYLMDDLAGELPNEVCRLLKAQVIEKRKDAMSRGKQDLLSKEIYDNESELRASQSQQIMELVGDIPKYSLGSELRNRVEGEPQSTSIERLIEDVLKLPQMEVADEEEVEVENDLKVLSEYSNLRKDLILKCQALQIGESKLSDILSQTNSINSLTTSIKEASEDDDISEYFATYNGKLVVALEEMKLLLEEAVKTFGNSPEKREKIKKILSELKK</sequence>
<proteinExistence type="predicted"/>
<dbReference type="EMBL" id="ABSV01000544">
    <property type="protein sequence ID" value="EDZ72886.1"/>
    <property type="molecule type" value="Genomic_DNA"/>
</dbReference>
<name>B5VGQ9_YEAS6</name>
<dbReference type="OrthoDB" id="4067856at2759"/>
<gene>
    <name evidence="1" type="ORF">AWRI1631_45960</name>
</gene>
<accession>B5VGQ9</accession>
<dbReference type="Proteomes" id="UP000008988">
    <property type="component" value="Unassembled WGS sequence"/>
</dbReference>
<comment type="caution">
    <text evidence="1">The sequence shown here is derived from an EMBL/GenBank/DDBJ whole genome shotgun (WGS) entry which is preliminary data.</text>
</comment>
<evidence type="ECO:0000313" key="2">
    <source>
        <dbReference type="Proteomes" id="UP000008988"/>
    </source>
</evidence>
<organism evidence="1 2">
    <name type="scientific">Saccharomyces cerevisiae (strain AWRI1631)</name>
    <name type="common">Baker's yeast</name>
    <dbReference type="NCBI Taxonomy" id="545124"/>
    <lineage>
        <taxon>Eukaryota</taxon>
        <taxon>Fungi</taxon>
        <taxon>Dikarya</taxon>
        <taxon>Ascomycota</taxon>
        <taxon>Saccharomycotina</taxon>
        <taxon>Saccharomycetes</taxon>
        <taxon>Saccharomycetales</taxon>
        <taxon>Saccharomycetaceae</taxon>
        <taxon>Saccharomyces</taxon>
    </lineage>
</organism>